<evidence type="ECO:0000313" key="2">
    <source>
        <dbReference type="EMBL" id="KEH26648.1"/>
    </source>
</evidence>
<dbReference type="AlphaFoldDB" id="A0A072UC84"/>
<accession>A0A072UC84</accession>
<protein>
    <submittedName>
        <fullName evidence="2">Transmembrane protein, putative</fullName>
    </submittedName>
</protein>
<reference evidence="2 4" key="2">
    <citation type="journal article" date="2014" name="BMC Genomics">
        <title>An improved genome release (version Mt4.0) for the model legume Medicago truncatula.</title>
        <authorList>
            <person name="Tang H."/>
            <person name="Krishnakumar V."/>
            <person name="Bidwell S."/>
            <person name="Rosen B."/>
            <person name="Chan A."/>
            <person name="Zhou S."/>
            <person name="Gentzbittel L."/>
            <person name="Childs K.L."/>
            <person name="Yandell M."/>
            <person name="Gundlach H."/>
            <person name="Mayer K.F."/>
            <person name="Schwartz D.C."/>
            <person name="Town C.D."/>
        </authorList>
    </citation>
    <scope>GENOME REANNOTATION</scope>
    <source>
        <strain evidence="2">A17</strain>
        <strain evidence="3 4">cv. Jemalong A17</strain>
    </source>
</reference>
<keyword evidence="1 2" id="KW-0812">Transmembrane</keyword>
<evidence type="ECO:0000256" key="1">
    <source>
        <dbReference type="SAM" id="Phobius"/>
    </source>
</evidence>
<dbReference type="EnsemblPlants" id="KEH26648">
    <property type="protein sequence ID" value="KEH26648"/>
    <property type="gene ID" value="MTR_6g066010"/>
</dbReference>
<keyword evidence="4" id="KW-1185">Reference proteome</keyword>
<reference evidence="3" key="3">
    <citation type="submission" date="2015-04" db="UniProtKB">
        <authorList>
            <consortium name="EnsemblPlants"/>
        </authorList>
    </citation>
    <scope>IDENTIFICATION</scope>
    <source>
        <strain evidence="3">cv. Jemalong A17</strain>
    </source>
</reference>
<sequence length="61" mass="7064">MLSEQSLFPSRGPQYRNCSMSSTSTVYCRVFVYSVWLVFLLIFLCSKPSFSVTLLSILWMI</sequence>
<organism evidence="2 4">
    <name type="scientific">Medicago truncatula</name>
    <name type="common">Barrel medic</name>
    <name type="synonym">Medicago tribuloides</name>
    <dbReference type="NCBI Taxonomy" id="3880"/>
    <lineage>
        <taxon>Eukaryota</taxon>
        <taxon>Viridiplantae</taxon>
        <taxon>Streptophyta</taxon>
        <taxon>Embryophyta</taxon>
        <taxon>Tracheophyta</taxon>
        <taxon>Spermatophyta</taxon>
        <taxon>Magnoliopsida</taxon>
        <taxon>eudicotyledons</taxon>
        <taxon>Gunneridae</taxon>
        <taxon>Pentapetalae</taxon>
        <taxon>rosids</taxon>
        <taxon>fabids</taxon>
        <taxon>Fabales</taxon>
        <taxon>Fabaceae</taxon>
        <taxon>Papilionoideae</taxon>
        <taxon>50 kb inversion clade</taxon>
        <taxon>NPAAA clade</taxon>
        <taxon>Hologalegina</taxon>
        <taxon>IRL clade</taxon>
        <taxon>Trifolieae</taxon>
        <taxon>Medicago</taxon>
    </lineage>
</organism>
<proteinExistence type="predicted"/>
<dbReference type="HOGENOM" id="CLU_2926120_0_0_1"/>
<gene>
    <name evidence="2" type="ordered locus">MTR_6g066010</name>
</gene>
<keyword evidence="1" id="KW-0472">Membrane</keyword>
<keyword evidence="1" id="KW-1133">Transmembrane helix</keyword>
<feature type="transmembrane region" description="Helical" evidence="1">
    <location>
        <begin position="30"/>
        <end position="59"/>
    </location>
</feature>
<name>A0A072UC84_MEDTR</name>
<evidence type="ECO:0000313" key="4">
    <source>
        <dbReference type="Proteomes" id="UP000002051"/>
    </source>
</evidence>
<evidence type="ECO:0000313" key="3">
    <source>
        <dbReference type="EnsemblPlants" id="KEH26648"/>
    </source>
</evidence>
<reference evidence="2 4" key="1">
    <citation type="journal article" date="2011" name="Nature">
        <title>The Medicago genome provides insight into the evolution of rhizobial symbioses.</title>
        <authorList>
            <person name="Young N.D."/>
            <person name="Debelle F."/>
            <person name="Oldroyd G.E."/>
            <person name="Geurts R."/>
            <person name="Cannon S.B."/>
            <person name="Udvardi M.K."/>
            <person name="Benedito V.A."/>
            <person name="Mayer K.F."/>
            <person name="Gouzy J."/>
            <person name="Schoof H."/>
            <person name="Van de Peer Y."/>
            <person name="Proost S."/>
            <person name="Cook D.R."/>
            <person name="Meyers B.C."/>
            <person name="Spannagl M."/>
            <person name="Cheung F."/>
            <person name="De Mita S."/>
            <person name="Krishnakumar V."/>
            <person name="Gundlach H."/>
            <person name="Zhou S."/>
            <person name="Mudge J."/>
            <person name="Bharti A.K."/>
            <person name="Murray J.D."/>
            <person name="Naoumkina M.A."/>
            <person name="Rosen B."/>
            <person name="Silverstein K.A."/>
            <person name="Tang H."/>
            <person name="Rombauts S."/>
            <person name="Zhao P.X."/>
            <person name="Zhou P."/>
            <person name="Barbe V."/>
            <person name="Bardou P."/>
            <person name="Bechner M."/>
            <person name="Bellec A."/>
            <person name="Berger A."/>
            <person name="Berges H."/>
            <person name="Bidwell S."/>
            <person name="Bisseling T."/>
            <person name="Choisne N."/>
            <person name="Couloux A."/>
            <person name="Denny R."/>
            <person name="Deshpande S."/>
            <person name="Dai X."/>
            <person name="Doyle J.J."/>
            <person name="Dudez A.M."/>
            <person name="Farmer A.D."/>
            <person name="Fouteau S."/>
            <person name="Franken C."/>
            <person name="Gibelin C."/>
            <person name="Gish J."/>
            <person name="Goldstein S."/>
            <person name="Gonzalez A.J."/>
            <person name="Green P.J."/>
            <person name="Hallab A."/>
            <person name="Hartog M."/>
            <person name="Hua A."/>
            <person name="Humphray S.J."/>
            <person name="Jeong D.H."/>
            <person name="Jing Y."/>
            <person name="Jocker A."/>
            <person name="Kenton S.M."/>
            <person name="Kim D.J."/>
            <person name="Klee K."/>
            <person name="Lai H."/>
            <person name="Lang C."/>
            <person name="Lin S."/>
            <person name="Macmil S.L."/>
            <person name="Magdelenat G."/>
            <person name="Matthews L."/>
            <person name="McCorrison J."/>
            <person name="Monaghan E.L."/>
            <person name="Mun J.H."/>
            <person name="Najar F.Z."/>
            <person name="Nicholson C."/>
            <person name="Noirot C."/>
            <person name="O'Bleness M."/>
            <person name="Paule C.R."/>
            <person name="Poulain J."/>
            <person name="Prion F."/>
            <person name="Qin B."/>
            <person name="Qu C."/>
            <person name="Retzel E.F."/>
            <person name="Riddle C."/>
            <person name="Sallet E."/>
            <person name="Samain S."/>
            <person name="Samson N."/>
            <person name="Sanders I."/>
            <person name="Saurat O."/>
            <person name="Scarpelli C."/>
            <person name="Schiex T."/>
            <person name="Segurens B."/>
            <person name="Severin A.J."/>
            <person name="Sherrier D.J."/>
            <person name="Shi R."/>
            <person name="Sims S."/>
            <person name="Singer S.R."/>
            <person name="Sinharoy S."/>
            <person name="Sterck L."/>
            <person name="Viollet A."/>
            <person name="Wang B.B."/>
            <person name="Wang K."/>
            <person name="Wang M."/>
            <person name="Wang X."/>
            <person name="Warfsmann J."/>
            <person name="Weissenbach J."/>
            <person name="White D.D."/>
            <person name="White J.D."/>
            <person name="Wiley G.B."/>
            <person name="Wincker P."/>
            <person name="Xing Y."/>
            <person name="Yang L."/>
            <person name="Yao Z."/>
            <person name="Ying F."/>
            <person name="Zhai J."/>
            <person name="Zhou L."/>
            <person name="Zuber A."/>
            <person name="Denarie J."/>
            <person name="Dixon R.A."/>
            <person name="May G.D."/>
            <person name="Schwartz D.C."/>
            <person name="Rogers J."/>
            <person name="Quetier F."/>
            <person name="Town C.D."/>
            <person name="Roe B.A."/>
        </authorList>
    </citation>
    <scope>NUCLEOTIDE SEQUENCE [LARGE SCALE GENOMIC DNA]</scope>
    <source>
        <strain evidence="2">A17</strain>
        <strain evidence="3 4">cv. Jemalong A17</strain>
    </source>
</reference>
<dbReference type="EMBL" id="CM001222">
    <property type="protein sequence ID" value="KEH26648.1"/>
    <property type="molecule type" value="Genomic_DNA"/>
</dbReference>
<dbReference type="Proteomes" id="UP000002051">
    <property type="component" value="Chromosome 6"/>
</dbReference>